<feature type="compositionally biased region" description="Basic and acidic residues" evidence="1">
    <location>
        <begin position="268"/>
        <end position="282"/>
    </location>
</feature>
<dbReference type="Proteomes" id="UP001370758">
    <property type="component" value="Unassembled WGS sequence"/>
</dbReference>
<comment type="caution">
    <text evidence="2">The sequence shown here is derived from an EMBL/GenBank/DDBJ whole genome shotgun (WGS) entry which is preliminary data.</text>
</comment>
<feature type="region of interest" description="Disordered" evidence="1">
    <location>
        <begin position="268"/>
        <end position="292"/>
    </location>
</feature>
<proteinExistence type="predicted"/>
<name>A0AAV9W8R3_9PEZI</name>
<evidence type="ECO:0000313" key="2">
    <source>
        <dbReference type="EMBL" id="KAK6503342.1"/>
    </source>
</evidence>
<dbReference type="EMBL" id="JAVHJL010000005">
    <property type="protein sequence ID" value="KAK6503342.1"/>
    <property type="molecule type" value="Genomic_DNA"/>
</dbReference>
<organism evidence="2 3">
    <name type="scientific">Arthrobotrys musiformis</name>
    <dbReference type="NCBI Taxonomy" id="47236"/>
    <lineage>
        <taxon>Eukaryota</taxon>
        <taxon>Fungi</taxon>
        <taxon>Dikarya</taxon>
        <taxon>Ascomycota</taxon>
        <taxon>Pezizomycotina</taxon>
        <taxon>Orbiliomycetes</taxon>
        <taxon>Orbiliales</taxon>
        <taxon>Orbiliaceae</taxon>
        <taxon>Arthrobotrys</taxon>
    </lineage>
</organism>
<sequence>MGGSAFSNKGIQTPRMDPKTYYALKTKYHNILLTLYEHVTTPPEAPEKTSHGDLDYLVAGPRVHGGVEVRMGDVKVAFGAEYMTAISGATTSFAVLLPEEESQGGEEKGEGEEEGKPYAQIDVHVCPSAENMHWVSFKHAYGDFWSILGMMCRAKGLVADEKCLNLRVREIQDHNRELAKIELTRSVSETLEFCGLDAGKYEKGFECVKEVYEYLAESRFFEEGYFKEKKFANASDRSKVGKRDMMRGWFTFLGVDIALIGKIEGGQKGDDGDTKLEEKSTKEEEEIRESGARTPEWGLTREQVLEEALERFDKRPAYEEKLAAWRKDLTIATVLRGFKKTLIDGGHSGERSARKKASVLRKRIEEGEMDEVFDMTEEQIKAFIEARVNELVQNNANNTSADAVGGVAAVRP</sequence>
<protein>
    <submittedName>
        <fullName evidence="2">Uncharacterized protein</fullName>
    </submittedName>
</protein>
<evidence type="ECO:0000256" key="1">
    <source>
        <dbReference type="SAM" id="MobiDB-lite"/>
    </source>
</evidence>
<reference evidence="2 3" key="1">
    <citation type="submission" date="2023-08" db="EMBL/GenBank/DDBJ databases">
        <authorList>
            <person name="Palmer J.M."/>
        </authorList>
    </citation>
    <scope>NUCLEOTIDE SEQUENCE [LARGE SCALE GENOMIC DNA]</scope>
    <source>
        <strain evidence="2 3">TWF481</strain>
    </source>
</reference>
<gene>
    <name evidence="2" type="ORF">TWF481_008365</name>
</gene>
<evidence type="ECO:0000313" key="3">
    <source>
        <dbReference type="Proteomes" id="UP001370758"/>
    </source>
</evidence>
<keyword evidence="3" id="KW-1185">Reference proteome</keyword>
<accession>A0AAV9W8R3</accession>
<dbReference type="AlphaFoldDB" id="A0AAV9W8R3"/>